<protein>
    <submittedName>
        <fullName evidence="11">3-oxo-5-alpha-steroid 4-dehydrogenase</fullName>
    </submittedName>
</protein>
<dbReference type="Gene3D" id="1.20.120.1630">
    <property type="match status" value="1"/>
</dbReference>
<feature type="transmembrane region" description="Helical" evidence="9">
    <location>
        <begin position="199"/>
        <end position="217"/>
    </location>
</feature>
<reference evidence="11" key="1">
    <citation type="journal article" date="2021" name="Nat. Commun.">
        <title>Genetic determinants of endophytism in the Arabidopsis root mycobiome.</title>
        <authorList>
            <person name="Mesny F."/>
            <person name="Miyauchi S."/>
            <person name="Thiergart T."/>
            <person name="Pickel B."/>
            <person name="Atanasova L."/>
            <person name="Karlsson M."/>
            <person name="Huettel B."/>
            <person name="Barry K.W."/>
            <person name="Haridas S."/>
            <person name="Chen C."/>
            <person name="Bauer D."/>
            <person name="Andreopoulos W."/>
            <person name="Pangilinan J."/>
            <person name="LaButti K."/>
            <person name="Riley R."/>
            <person name="Lipzen A."/>
            <person name="Clum A."/>
            <person name="Drula E."/>
            <person name="Henrissat B."/>
            <person name="Kohler A."/>
            <person name="Grigoriev I.V."/>
            <person name="Martin F.M."/>
            <person name="Hacquard S."/>
        </authorList>
    </citation>
    <scope>NUCLEOTIDE SEQUENCE</scope>
    <source>
        <strain evidence="11">MPI-SDFR-AT-0117</strain>
    </source>
</reference>
<sequence>MAGKLTLKLTNRSPKQPIKRLPASLDISPETTVEEIKVIIARQAGISDHNRVGIFDPETKKTLKNRKAQIGTEAAVISAGELLIKDLGPQVSWRTVFIIEYAGPVLLHLAVLALRPLLYSNGDKPMSQTQWLGFALFAGHFFKREIETIFVHRFSASTMPARNIIKNSAYYWALSGLLCAWEIYAPWSASAKADDGATTAVIGVLIYLFGEISNAIVHLNLASLRSPGGTERAIPRGYGTSLVTCPNYMFEIISWIGVAIALCSWSTTIFLSGGTYQMLAWAKGKERAYRKEFPETYKKKKFVLLPGLL</sequence>
<dbReference type="InterPro" id="IPR001104">
    <property type="entry name" value="3-oxo-5_a-steroid_4-DH_C"/>
</dbReference>
<dbReference type="OrthoDB" id="540503at2759"/>
<dbReference type="EMBL" id="JAGSXJ010000009">
    <property type="protein sequence ID" value="KAH6688550.1"/>
    <property type="molecule type" value="Genomic_DNA"/>
</dbReference>
<gene>
    <name evidence="11" type="ORF">F5X68DRAFT_268475</name>
</gene>
<organism evidence="11 12">
    <name type="scientific">Plectosphaerella plurivora</name>
    <dbReference type="NCBI Taxonomy" id="936078"/>
    <lineage>
        <taxon>Eukaryota</taxon>
        <taxon>Fungi</taxon>
        <taxon>Dikarya</taxon>
        <taxon>Ascomycota</taxon>
        <taxon>Pezizomycotina</taxon>
        <taxon>Sordariomycetes</taxon>
        <taxon>Hypocreomycetidae</taxon>
        <taxon>Glomerellales</taxon>
        <taxon>Plectosphaerellaceae</taxon>
        <taxon>Plectosphaerella</taxon>
    </lineage>
</organism>
<evidence type="ECO:0000259" key="10">
    <source>
        <dbReference type="Pfam" id="PF02544"/>
    </source>
</evidence>
<evidence type="ECO:0000256" key="2">
    <source>
        <dbReference type="ARBA" id="ARBA00007742"/>
    </source>
</evidence>
<proteinExistence type="inferred from homology"/>
<dbReference type="GO" id="GO:0042761">
    <property type="term" value="P:very long-chain fatty acid biosynthetic process"/>
    <property type="evidence" value="ECO:0007669"/>
    <property type="project" value="TreeGrafter"/>
</dbReference>
<comment type="caution">
    <text evidence="11">The sequence shown here is derived from an EMBL/GenBank/DDBJ whole genome shotgun (WGS) entry which is preliminary data.</text>
</comment>
<feature type="transmembrane region" description="Helical" evidence="9">
    <location>
        <begin position="169"/>
        <end position="187"/>
    </location>
</feature>
<evidence type="ECO:0000256" key="1">
    <source>
        <dbReference type="ARBA" id="ARBA00004141"/>
    </source>
</evidence>
<evidence type="ECO:0000256" key="5">
    <source>
        <dbReference type="ARBA" id="ARBA00022989"/>
    </source>
</evidence>
<evidence type="ECO:0000256" key="8">
    <source>
        <dbReference type="ARBA" id="ARBA00023136"/>
    </source>
</evidence>
<dbReference type="InterPro" id="IPR039357">
    <property type="entry name" value="SRD5A/TECR"/>
</dbReference>
<dbReference type="Proteomes" id="UP000770015">
    <property type="component" value="Unassembled WGS sequence"/>
</dbReference>
<feature type="domain" description="3-oxo-5-alpha-steroid 4-dehydrogenase C-terminal" evidence="10">
    <location>
        <begin position="158"/>
        <end position="308"/>
    </location>
</feature>
<evidence type="ECO:0000256" key="6">
    <source>
        <dbReference type="ARBA" id="ARBA00023002"/>
    </source>
</evidence>
<keyword evidence="5 9" id="KW-1133">Transmembrane helix</keyword>
<dbReference type="GO" id="GO:0016627">
    <property type="term" value="F:oxidoreductase activity, acting on the CH-CH group of donors"/>
    <property type="evidence" value="ECO:0007669"/>
    <property type="project" value="InterPro"/>
</dbReference>
<dbReference type="PROSITE" id="PS50244">
    <property type="entry name" value="S5A_REDUCTASE"/>
    <property type="match status" value="1"/>
</dbReference>
<keyword evidence="12" id="KW-1185">Reference proteome</keyword>
<dbReference type="PANTHER" id="PTHR10556:SF28">
    <property type="entry name" value="VERY-LONG-CHAIN ENOYL-COA REDUCTASE"/>
    <property type="match status" value="1"/>
</dbReference>
<evidence type="ECO:0000313" key="12">
    <source>
        <dbReference type="Proteomes" id="UP000770015"/>
    </source>
</evidence>
<keyword evidence="7" id="KW-0443">Lipid metabolism</keyword>
<evidence type="ECO:0000256" key="7">
    <source>
        <dbReference type="ARBA" id="ARBA00023098"/>
    </source>
</evidence>
<keyword evidence="4 9" id="KW-0812">Transmembrane</keyword>
<name>A0A9P8VD40_9PEZI</name>
<evidence type="ECO:0000256" key="4">
    <source>
        <dbReference type="ARBA" id="ARBA00022692"/>
    </source>
</evidence>
<evidence type="ECO:0000313" key="11">
    <source>
        <dbReference type="EMBL" id="KAH6688550.1"/>
    </source>
</evidence>
<dbReference type="PANTHER" id="PTHR10556">
    <property type="entry name" value="3-OXO-5-ALPHA-STEROID 4-DEHYDROGENASE"/>
    <property type="match status" value="1"/>
</dbReference>
<comment type="similarity">
    <text evidence="2">Belongs to the steroid 5-alpha reductase family.</text>
</comment>
<evidence type="ECO:0000256" key="9">
    <source>
        <dbReference type="SAM" id="Phobius"/>
    </source>
</evidence>
<dbReference type="Pfam" id="PF02544">
    <property type="entry name" value="Steroid_dh"/>
    <property type="match status" value="1"/>
</dbReference>
<comment type="subcellular location">
    <subcellularLocation>
        <location evidence="1">Membrane</location>
        <topology evidence="1">Multi-pass membrane protein</topology>
    </subcellularLocation>
</comment>
<keyword evidence="8 9" id="KW-0472">Membrane</keyword>
<keyword evidence="3" id="KW-0444">Lipid biosynthesis</keyword>
<dbReference type="GO" id="GO:0016020">
    <property type="term" value="C:membrane"/>
    <property type="evidence" value="ECO:0007669"/>
    <property type="project" value="UniProtKB-SubCell"/>
</dbReference>
<accession>A0A9P8VD40</accession>
<keyword evidence="6" id="KW-0560">Oxidoreductase</keyword>
<feature type="transmembrane region" description="Helical" evidence="9">
    <location>
        <begin position="252"/>
        <end position="281"/>
    </location>
</feature>
<dbReference type="AlphaFoldDB" id="A0A9P8VD40"/>
<evidence type="ECO:0000256" key="3">
    <source>
        <dbReference type="ARBA" id="ARBA00022516"/>
    </source>
</evidence>